<keyword evidence="2" id="KW-1185">Reference proteome</keyword>
<gene>
    <name evidence="1" type="ORF">HG263_06865</name>
</gene>
<dbReference type="Pfam" id="PF07030">
    <property type="entry name" value="Phage_Mu_Gp36"/>
    <property type="match status" value="1"/>
</dbReference>
<dbReference type="AlphaFoldDB" id="A0A849VA66"/>
<evidence type="ECO:0000313" key="2">
    <source>
        <dbReference type="Proteomes" id="UP000586305"/>
    </source>
</evidence>
<name>A0A849VA66_9GAMM</name>
<accession>A0A849VA66</accession>
<sequence>MFVSTSHTINTIGMHLLVQFAQGRFNSDSYATEADLNTALLQSPITELQQQIYDWFYTAKTNVDALIFGYVAKFSLSMDDIEQSLLPGLAADLMRYELCTNDADEGILKRRDNAIKQLEKIEKGVIQLKVSTPKFSSRAIKTAKPASQFNWSGY</sequence>
<protein>
    <submittedName>
        <fullName evidence="1">DUF1320 family protein</fullName>
    </submittedName>
</protein>
<dbReference type="RefSeq" id="WP_171625329.1">
    <property type="nucleotide sequence ID" value="NZ_JABBPG010000002.1"/>
</dbReference>
<reference evidence="1 2" key="1">
    <citation type="submission" date="2020-04" db="EMBL/GenBank/DDBJ databases">
        <title>Pseudoalteromonas caenipelagi sp. nov., isolated from a tidal flat.</title>
        <authorList>
            <person name="Park S."/>
            <person name="Yoon J.-H."/>
        </authorList>
    </citation>
    <scope>NUCLEOTIDE SEQUENCE [LARGE SCALE GENOMIC DNA]</scope>
    <source>
        <strain evidence="1 2">JBTF-M23</strain>
    </source>
</reference>
<evidence type="ECO:0000313" key="1">
    <source>
        <dbReference type="EMBL" id="NOU50262.1"/>
    </source>
</evidence>
<dbReference type="EMBL" id="JABBPG010000002">
    <property type="protein sequence ID" value="NOU50262.1"/>
    <property type="molecule type" value="Genomic_DNA"/>
</dbReference>
<organism evidence="1 2">
    <name type="scientific">Pseudoalteromonas caenipelagi</name>
    <dbReference type="NCBI Taxonomy" id="2726988"/>
    <lineage>
        <taxon>Bacteria</taxon>
        <taxon>Pseudomonadati</taxon>
        <taxon>Pseudomonadota</taxon>
        <taxon>Gammaproteobacteria</taxon>
        <taxon>Alteromonadales</taxon>
        <taxon>Pseudoalteromonadaceae</taxon>
        <taxon>Pseudoalteromonas</taxon>
    </lineage>
</organism>
<dbReference type="InterPro" id="IPR009752">
    <property type="entry name" value="Phage_Mu_GpJ"/>
</dbReference>
<comment type="caution">
    <text evidence="1">The sequence shown here is derived from an EMBL/GenBank/DDBJ whole genome shotgun (WGS) entry which is preliminary data.</text>
</comment>
<dbReference type="Proteomes" id="UP000586305">
    <property type="component" value="Unassembled WGS sequence"/>
</dbReference>
<proteinExistence type="predicted"/>